<evidence type="ECO:0000256" key="3">
    <source>
        <dbReference type="ARBA" id="ARBA00004123"/>
    </source>
</evidence>
<dbReference type="GO" id="GO:0005524">
    <property type="term" value="F:ATP binding"/>
    <property type="evidence" value="ECO:0007669"/>
    <property type="project" value="UniProtKB-KW"/>
</dbReference>
<feature type="compositionally biased region" description="Basic and acidic residues" evidence="13">
    <location>
        <begin position="1"/>
        <end position="12"/>
    </location>
</feature>
<dbReference type="AlphaFoldDB" id="A0AAD1U700"/>
<evidence type="ECO:0000256" key="5">
    <source>
        <dbReference type="ARBA" id="ARBA00012388"/>
    </source>
</evidence>
<reference evidence="16" key="1">
    <citation type="submission" date="2023-07" db="EMBL/GenBank/DDBJ databases">
        <authorList>
            <consortium name="AG Swart"/>
            <person name="Singh M."/>
            <person name="Singh A."/>
            <person name="Seah K."/>
            <person name="Emmerich C."/>
        </authorList>
    </citation>
    <scope>NUCLEOTIDE SEQUENCE</scope>
    <source>
        <strain evidence="16">DP1</strain>
    </source>
</reference>
<evidence type="ECO:0000259" key="15">
    <source>
        <dbReference type="Pfam" id="PF20750"/>
    </source>
</evidence>
<evidence type="ECO:0000256" key="1">
    <source>
        <dbReference type="ARBA" id="ARBA00001936"/>
    </source>
</evidence>
<dbReference type="GO" id="GO:0005634">
    <property type="term" value="C:nucleus"/>
    <property type="evidence" value="ECO:0007669"/>
    <property type="project" value="UniProtKB-SubCell"/>
</dbReference>
<comment type="caution">
    <text evidence="16">The sequence shown here is derived from an EMBL/GenBank/DDBJ whole genome shotgun (WGS) entry which is preliminary data.</text>
</comment>
<dbReference type="EMBL" id="CAMPGE010004641">
    <property type="protein sequence ID" value="CAI2363492.1"/>
    <property type="molecule type" value="Genomic_DNA"/>
</dbReference>
<protein>
    <recommendedName>
        <fullName evidence="5">polynucleotide adenylyltransferase</fullName>
        <ecNumber evidence="5">2.7.7.19</ecNumber>
    </recommendedName>
</protein>
<evidence type="ECO:0000256" key="6">
    <source>
        <dbReference type="ARBA" id="ARBA00022664"/>
    </source>
</evidence>
<comment type="subcellular location">
    <subcellularLocation>
        <location evidence="3">Nucleus</location>
    </subcellularLocation>
</comment>
<dbReference type="GO" id="GO:0046872">
    <property type="term" value="F:metal ion binding"/>
    <property type="evidence" value="ECO:0007669"/>
    <property type="project" value="UniProtKB-KW"/>
</dbReference>
<comment type="similarity">
    <text evidence="4">Belongs to the poly(A) polymerase family.</text>
</comment>
<evidence type="ECO:0000256" key="7">
    <source>
        <dbReference type="ARBA" id="ARBA00022679"/>
    </source>
</evidence>
<dbReference type="PANTHER" id="PTHR10682:SF10">
    <property type="entry name" value="POLYNUCLEOTIDE ADENYLYLTRANSFERASE"/>
    <property type="match status" value="1"/>
</dbReference>
<comment type="cofactor">
    <cofactor evidence="1">
        <name>Mn(2+)</name>
        <dbReference type="ChEBI" id="CHEBI:29035"/>
    </cofactor>
</comment>
<dbReference type="Pfam" id="PF04928">
    <property type="entry name" value="PAP_central"/>
    <property type="match status" value="1"/>
</dbReference>
<keyword evidence="10" id="KW-0067">ATP-binding</keyword>
<dbReference type="CDD" id="cd05402">
    <property type="entry name" value="NT_PAP_TUTase"/>
    <property type="match status" value="1"/>
</dbReference>
<evidence type="ECO:0000256" key="4">
    <source>
        <dbReference type="ARBA" id="ARBA00010912"/>
    </source>
</evidence>
<gene>
    <name evidence="16" type="ORF">ECRASSUSDP1_LOCUS4828</name>
</gene>
<name>A0AAD1U700_EUPCR</name>
<feature type="domain" description="Poly(A) polymerase central" evidence="14">
    <location>
        <begin position="207"/>
        <end position="262"/>
    </location>
</feature>
<dbReference type="PANTHER" id="PTHR10682">
    <property type="entry name" value="POLY A POLYMERASE"/>
    <property type="match status" value="1"/>
</dbReference>
<dbReference type="Gene3D" id="3.30.460.10">
    <property type="entry name" value="Beta Polymerase, domain 2"/>
    <property type="match status" value="1"/>
</dbReference>
<keyword evidence="17" id="KW-1185">Reference proteome</keyword>
<proteinExistence type="inferred from homology"/>
<evidence type="ECO:0000259" key="14">
    <source>
        <dbReference type="Pfam" id="PF04928"/>
    </source>
</evidence>
<evidence type="ECO:0000313" key="17">
    <source>
        <dbReference type="Proteomes" id="UP001295684"/>
    </source>
</evidence>
<evidence type="ECO:0000256" key="10">
    <source>
        <dbReference type="ARBA" id="ARBA00022840"/>
    </source>
</evidence>
<comment type="cofactor">
    <cofactor evidence="2">
        <name>Mg(2+)</name>
        <dbReference type="ChEBI" id="CHEBI:18420"/>
    </cofactor>
</comment>
<keyword evidence="6" id="KW-0507">mRNA processing</keyword>
<dbReference type="GO" id="GO:1990817">
    <property type="term" value="F:poly(A) RNA polymerase activity"/>
    <property type="evidence" value="ECO:0007669"/>
    <property type="project" value="UniProtKB-EC"/>
</dbReference>
<dbReference type="InterPro" id="IPR048840">
    <property type="entry name" value="PolA_pol_NTPase"/>
</dbReference>
<keyword evidence="7" id="KW-0808">Transferase</keyword>
<dbReference type="GO" id="GO:0006397">
    <property type="term" value="P:mRNA processing"/>
    <property type="evidence" value="ECO:0007669"/>
    <property type="project" value="UniProtKB-KW"/>
</dbReference>
<dbReference type="InterPro" id="IPR007012">
    <property type="entry name" value="PolA_pol_cen_dom"/>
</dbReference>
<keyword evidence="11" id="KW-0460">Magnesium</keyword>
<dbReference type="SUPFAM" id="SSF81631">
    <property type="entry name" value="PAP/OAS1 substrate-binding domain"/>
    <property type="match status" value="1"/>
</dbReference>
<dbReference type="SUPFAM" id="SSF81301">
    <property type="entry name" value="Nucleotidyltransferase"/>
    <property type="match status" value="1"/>
</dbReference>
<organism evidence="16 17">
    <name type="scientific">Euplotes crassus</name>
    <dbReference type="NCBI Taxonomy" id="5936"/>
    <lineage>
        <taxon>Eukaryota</taxon>
        <taxon>Sar</taxon>
        <taxon>Alveolata</taxon>
        <taxon>Ciliophora</taxon>
        <taxon>Intramacronucleata</taxon>
        <taxon>Spirotrichea</taxon>
        <taxon>Hypotrichia</taxon>
        <taxon>Euplotida</taxon>
        <taxon>Euplotidae</taxon>
        <taxon>Moneuplotes</taxon>
    </lineage>
</organism>
<dbReference type="Proteomes" id="UP001295684">
    <property type="component" value="Unassembled WGS sequence"/>
</dbReference>
<dbReference type="EC" id="2.7.7.19" evidence="5"/>
<evidence type="ECO:0000256" key="13">
    <source>
        <dbReference type="SAM" id="MobiDB-lite"/>
    </source>
</evidence>
<keyword evidence="8" id="KW-0479">Metal-binding</keyword>
<sequence>MEKFEEEKKEEQTDTTSAATKTSQDEEQFMINYFMKSDHEIYIKGSLAEQQYWFSPEKYLSADTRKDSLIILKKIIAEWVTQCLPNHKNLTHKLLIFGSESINGYLQDSDIDILCCTLPEIHLKSHFLIGLTKVLKSHPTVSFIETLEDIRIPIIKAIVHGTKFDISHCNLEDINSLSNIKELAKVKLGGIIANNQILEEVPNPRLFSKVLRLIKYWAKRKGIYSFVLGYFNGTVLSQILFKLCCKYPDLEPLDIVQEFFEIKISEDPRIQKYTKICPITQKIISKYFTQGRDLMRKLQKKLKSDALFEFEREAMIRATLTTLIRPLPTVMPYENFVQINIYTQDLQSEGSASGKALTQEHLRVVGFVKSRITLLLMLFKRMNHSLKKKGYQYYIHPDDRVHLNLQEKKYTRGKVIAKTQRDSELKSTLLFGVYSDPECRDADKYLAAPTRKLMKCSIGNILQDFKKQLKRILKRDFKVDKSSFANMSMSQALAHQFKFSLITHSKVSALLNIKPQPLFPRSSFQLEKE</sequence>
<evidence type="ECO:0000256" key="12">
    <source>
        <dbReference type="ARBA" id="ARBA00023242"/>
    </source>
</evidence>
<feature type="region of interest" description="Disordered" evidence="13">
    <location>
        <begin position="1"/>
        <end position="23"/>
    </location>
</feature>
<evidence type="ECO:0000256" key="8">
    <source>
        <dbReference type="ARBA" id="ARBA00022723"/>
    </source>
</evidence>
<evidence type="ECO:0000313" key="16">
    <source>
        <dbReference type="EMBL" id="CAI2363492.1"/>
    </source>
</evidence>
<dbReference type="Pfam" id="PF20750">
    <property type="entry name" value="PAP_NTPase"/>
    <property type="match status" value="1"/>
</dbReference>
<keyword evidence="9" id="KW-0547">Nucleotide-binding</keyword>
<evidence type="ECO:0000256" key="2">
    <source>
        <dbReference type="ARBA" id="ARBA00001946"/>
    </source>
</evidence>
<accession>A0AAD1U700</accession>
<keyword evidence="12" id="KW-0539">Nucleus</keyword>
<evidence type="ECO:0000256" key="9">
    <source>
        <dbReference type="ARBA" id="ARBA00022741"/>
    </source>
</evidence>
<dbReference type="InterPro" id="IPR043519">
    <property type="entry name" value="NT_sf"/>
</dbReference>
<feature type="domain" description="Poly(A) polymerase nucleotidyltransferase" evidence="15">
    <location>
        <begin position="62"/>
        <end position="171"/>
    </location>
</feature>
<dbReference type="Gene3D" id="1.10.1410.10">
    <property type="match status" value="1"/>
</dbReference>
<evidence type="ECO:0000256" key="11">
    <source>
        <dbReference type="ARBA" id="ARBA00022842"/>
    </source>
</evidence>